<reference evidence="2 3" key="1">
    <citation type="submission" date="2016-06" db="EMBL/GenBank/DDBJ databases">
        <title>Comparative genomics of the ectomycorrhizal sister species Rhizopogon vinicolor and Rhizopogon vesiculosus (Basidiomycota: Boletales) reveals a divergence of the mating type B locus.</title>
        <authorList>
            <consortium name="DOE Joint Genome Institute"/>
            <person name="Mujic A.B."/>
            <person name="Kuo A."/>
            <person name="Tritt A."/>
            <person name="Lipzen A."/>
            <person name="Chen C."/>
            <person name="Johnson J."/>
            <person name="Sharma A."/>
            <person name="Barry K."/>
            <person name="Grigoriev I.V."/>
            <person name="Spatafora J.W."/>
        </authorList>
    </citation>
    <scope>NUCLEOTIDE SEQUENCE [LARGE SCALE GENOMIC DNA]</scope>
    <source>
        <strain evidence="2 3">AM-OR11-026</strain>
    </source>
</reference>
<evidence type="ECO:0000313" key="2">
    <source>
        <dbReference type="EMBL" id="OAX41359.1"/>
    </source>
</evidence>
<dbReference type="AlphaFoldDB" id="A0A1B7N936"/>
<sequence length="129" mass="15117">MRQRRPIARMVETVLGSEACQRLWWYNFFRWLAKTLLTCICPGNFIVDPDAEWRMNDDVKEEDDDDDAEEDNNDAEQEKDDHDTKKYWWRCCVLCCAGCKKPPDYAETSLVHNLTTEVGVVLSGNLDYM</sequence>
<accession>A0A1B7N936</accession>
<dbReference type="InParanoid" id="A0A1B7N936"/>
<feature type="region of interest" description="Disordered" evidence="1">
    <location>
        <begin position="56"/>
        <end position="82"/>
    </location>
</feature>
<protein>
    <submittedName>
        <fullName evidence="2">Uncharacterized protein</fullName>
    </submittedName>
</protein>
<gene>
    <name evidence="2" type="ORF">K503DRAFT_512962</name>
</gene>
<dbReference type="EMBL" id="KV448183">
    <property type="protein sequence ID" value="OAX41359.1"/>
    <property type="molecule type" value="Genomic_DNA"/>
</dbReference>
<feature type="compositionally biased region" description="Acidic residues" evidence="1">
    <location>
        <begin position="59"/>
        <end position="78"/>
    </location>
</feature>
<evidence type="ECO:0000256" key="1">
    <source>
        <dbReference type="SAM" id="MobiDB-lite"/>
    </source>
</evidence>
<dbReference type="Proteomes" id="UP000092154">
    <property type="component" value="Unassembled WGS sequence"/>
</dbReference>
<proteinExistence type="predicted"/>
<organism evidence="2 3">
    <name type="scientific">Rhizopogon vinicolor AM-OR11-026</name>
    <dbReference type="NCBI Taxonomy" id="1314800"/>
    <lineage>
        <taxon>Eukaryota</taxon>
        <taxon>Fungi</taxon>
        <taxon>Dikarya</taxon>
        <taxon>Basidiomycota</taxon>
        <taxon>Agaricomycotina</taxon>
        <taxon>Agaricomycetes</taxon>
        <taxon>Agaricomycetidae</taxon>
        <taxon>Boletales</taxon>
        <taxon>Suillineae</taxon>
        <taxon>Rhizopogonaceae</taxon>
        <taxon>Rhizopogon</taxon>
    </lineage>
</organism>
<name>A0A1B7N936_9AGAM</name>
<keyword evidence="3" id="KW-1185">Reference proteome</keyword>
<evidence type="ECO:0000313" key="3">
    <source>
        <dbReference type="Proteomes" id="UP000092154"/>
    </source>
</evidence>